<evidence type="ECO:0000313" key="2">
    <source>
        <dbReference type="Proteomes" id="UP000179251"/>
    </source>
</evidence>
<dbReference type="Proteomes" id="UP000179251">
    <property type="component" value="Unassembled WGS sequence"/>
</dbReference>
<reference evidence="1 2" key="1">
    <citation type="journal article" date="2016" name="Nat. Commun.">
        <title>Thousands of microbial genomes shed light on interconnected biogeochemical processes in an aquifer system.</title>
        <authorList>
            <person name="Anantharaman K."/>
            <person name="Brown C.T."/>
            <person name="Hug L.A."/>
            <person name="Sharon I."/>
            <person name="Castelle C.J."/>
            <person name="Probst A.J."/>
            <person name="Thomas B.C."/>
            <person name="Singh A."/>
            <person name="Wilkins M.J."/>
            <person name="Karaoz U."/>
            <person name="Brodie E.L."/>
            <person name="Williams K.H."/>
            <person name="Hubbard S.S."/>
            <person name="Banfield J.F."/>
        </authorList>
    </citation>
    <scope>NUCLEOTIDE SEQUENCE [LARGE SCALE GENOMIC DNA]</scope>
</reference>
<protein>
    <submittedName>
        <fullName evidence="1">Uncharacterized protein</fullName>
    </submittedName>
</protein>
<proteinExistence type="predicted"/>
<gene>
    <name evidence="1" type="ORF">A2834_01865</name>
</gene>
<dbReference type="AlphaFoldDB" id="A0A1F5VF24"/>
<dbReference type="EMBL" id="MFHD01000023">
    <property type="protein sequence ID" value="OGF62053.1"/>
    <property type="molecule type" value="Genomic_DNA"/>
</dbReference>
<sequence length="163" mass="19098">MGGRLKKKHKFTKGFKRTQGFYSKRQSGAEKPCAPINLHEQSAEAILLELRDKYEVFDFVLRKHSMDQVGIDWVLGKYVHVKKRMRDLRIHIQHKASEKDAAYFRDLNPCIPVWVHHHDTTVLDGKIHLLRLVVQVMQKTSSSHVDFFVKKLQQLEGEKRLAK</sequence>
<evidence type="ECO:0000313" key="1">
    <source>
        <dbReference type="EMBL" id="OGF62053.1"/>
    </source>
</evidence>
<accession>A0A1F5VF24</accession>
<name>A0A1F5VF24_9BACT</name>
<organism evidence="1 2">
    <name type="scientific">Candidatus Giovannonibacteria bacterium RIFCSPHIGHO2_01_FULL_45_23</name>
    <dbReference type="NCBI Taxonomy" id="1798325"/>
    <lineage>
        <taxon>Bacteria</taxon>
        <taxon>Candidatus Giovannoniibacteriota</taxon>
    </lineage>
</organism>
<comment type="caution">
    <text evidence="1">The sequence shown here is derived from an EMBL/GenBank/DDBJ whole genome shotgun (WGS) entry which is preliminary data.</text>
</comment>